<dbReference type="Proteomes" id="UP000007800">
    <property type="component" value="Unassembled WGS sequence"/>
</dbReference>
<keyword evidence="2 4" id="KW-0863">Zinc-finger</keyword>
<dbReference type="PROSITE" id="PS50178">
    <property type="entry name" value="ZF_FYVE"/>
    <property type="match status" value="1"/>
</dbReference>
<feature type="region of interest" description="Disordered" evidence="5">
    <location>
        <begin position="100"/>
        <end position="126"/>
    </location>
</feature>
<dbReference type="EMBL" id="GG686772">
    <property type="protein sequence ID" value="EEQ98342.1"/>
    <property type="molecule type" value="Genomic_DNA"/>
</dbReference>
<keyword evidence="8" id="KW-1185">Reference proteome</keyword>
<protein>
    <recommendedName>
        <fullName evidence="6">FYVE-type domain-containing protein</fullName>
    </recommendedName>
</protein>
<proteinExistence type="predicted"/>
<dbReference type="SUPFAM" id="SSF57903">
    <property type="entry name" value="FYVE/PHD zinc finger"/>
    <property type="match status" value="1"/>
</dbReference>
<name>C5LY12_PERM5</name>
<keyword evidence="3" id="KW-0862">Zinc</keyword>
<gene>
    <name evidence="7" type="ORF">Pmar_PMAR013691</name>
</gene>
<dbReference type="GO" id="GO:0008270">
    <property type="term" value="F:zinc ion binding"/>
    <property type="evidence" value="ECO:0007669"/>
    <property type="project" value="UniProtKB-KW"/>
</dbReference>
<evidence type="ECO:0000256" key="3">
    <source>
        <dbReference type="ARBA" id="ARBA00022833"/>
    </source>
</evidence>
<feature type="domain" description="FYVE-type" evidence="6">
    <location>
        <begin position="265"/>
        <end position="333"/>
    </location>
</feature>
<dbReference type="OrthoDB" id="446616at2759"/>
<evidence type="ECO:0000256" key="5">
    <source>
        <dbReference type="SAM" id="MobiDB-lite"/>
    </source>
</evidence>
<dbReference type="InterPro" id="IPR013083">
    <property type="entry name" value="Znf_RING/FYVE/PHD"/>
</dbReference>
<sequence>MDDALATAAEKYGVISVVNRDDMVPRASVHNARRLIERLADPTSVMRTRQYLSEDAAALRDIKRIAQLKRRRDHAHTGDVDTTMVSNSSGRVWWPIKSQGVGGGPGGVSTGSQQSEVEYPDLSPQSSTTRAWSEAVTSFFSGVTAAVGRPWRWAAARAEAQVLDDAVEGLSSIHDVPPDISQVEPFHHTSELRVPGKVIHIYRRDGCNQCSYVPRDWSGLQGVQLQPGMLHDHFGRSYYMAVKQLASLASTDPKHRSRTPSWKPQSASASCSCCGSDFLWNSVLKSEAHRLLSRHNCYSCGNAVCDGCSKNRISMLMSPETARCCDRCWLHPSTPTT</sequence>
<dbReference type="InterPro" id="IPR011011">
    <property type="entry name" value="Znf_FYVE_PHD"/>
</dbReference>
<dbReference type="Gene3D" id="3.30.40.10">
    <property type="entry name" value="Zinc/RING finger domain, C3HC4 (zinc finger)"/>
    <property type="match status" value="1"/>
</dbReference>
<dbReference type="RefSeq" id="XP_002765625.1">
    <property type="nucleotide sequence ID" value="XM_002765579.1"/>
</dbReference>
<accession>C5LY12</accession>
<evidence type="ECO:0000259" key="6">
    <source>
        <dbReference type="PROSITE" id="PS50178"/>
    </source>
</evidence>
<dbReference type="SMART" id="SM00064">
    <property type="entry name" value="FYVE"/>
    <property type="match status" value="1"/>
</dbReference>
<feature type="compositionally biased region" description="Gly residues" evidence="5">
    <location>
        <begin position="100"/>
        <end position="109"/>
    </location>
</feature>
<reference evidence="7 8" key="1">
    <citation type="submission" date="2008-07" db="EMBL/GenBank/DDBJ databases">
        <authorList>
            <person name="El-Sayed N."/>
            <person name="Caler E."/>
            <person name="Inman J."/>
            <person name="Amedeo P."/>
            <person name="Hass B."/>
            <person name="Wortman J."/>
        </authorList>
    </citation>
    <scope>NUCLEOTIDE SEQUENCE [LARGE SCALE GENOMIC DNA]</scope>
    <source>
        <strain evidence="8">ATCC 50983 / TXsc</strain>
    </source>
</reference>
<organism evidence="8">
    <name type="scientific">Perkinsus marinus (strain ATCC 50983 / TXsc)</name>
    <dbReference type="NCBI Taxonomy" id="423536"/>
    <lineage>
        <taxon>Eukaryota</taxon>
        <taxon>Sar</taxon>
        <taxon>Alveolata</taxon>
        <taxon>Perkinsozoa</taxon>
        <taxon>Perkinsea</taxon>
        <taxon>Perkinsida</taxon>
        <taxon>Perkinsidae</taxon>
        <taxon>Perkinsus</taxon>
    </lineage>
</organism>
<dbReference type="InterPro" id="IPR017455">
    <property type="entry name" value="Znf_FYVE-rel"/>
</dbReference>
<evidence type="ECO:0000313" key="8">
    <source>
        <dbReference type="Proteomes" id="UP000007800"/>
    </source>
</evidence>
<evidence type="ECO:0000256" key="2">
    <source>
        <dbReference type="ARBA" id="ARBA00022771"/>
    </source>
</evidence>
<evidence type="ECO:0000256" key="1">
    <source>
        <dbReference type="ARBA" id="ARBA00022723"/>
    </source>
</evidence>
<dbReference type="InParanoid" id="C5LY12"/>
<keyword evidence="1" id="KW-0479">Metal-binding</keyword>
<dbReference type="GeneID" id="9040810"/>
<dbReference type="InterPro" id="IPR000306">
    <property type="entry name" value="Znf_FYVE"/>
</dbReference>
<dbReference type="Pfam" id="PF01363">
    <property type="entry name" value="FYVE"/>
    <property type="match status" value="1"/>
</dbReference>
<feature type="region of interest" description="Disordered" evidence="5">
    <location>
        <begin position="250"/>
        <end position="269"/>
    </location>
</feature>
<evidence type="ECO:0000313" key="7">
    <source>
        <dbReference type="EMBL" id="EEQ98342.1"/>
    </source>
</evidence>
<evidence type="ECO:0000256" key="4">
    <source>
        <dbReference type="PROSITE-ProRule" id="PRU00091"/>
    </source>
</evidence>
<dbReference type="AlphaFoldDB" id="C5LY12"/>
<dbReference type="CDD" id="cd15744">
    <property type="entry name" value="FYVE_RUFY3"/>
    <property type="match status" value="1"/>
</dbReference>